<dbReference type="SUPFAM" id="SSF57903">
    <property type="entry name" value="FYVE/PHD zinc finger"/>
    <property type="match status" value="1"/>
</dbReference>
<keyword evidence="4" id="KW-0862">Zinc</keyword>
<feature type="compositionally biased region" description="Polar residues" evidence="6">
    <location>
        <begin position="1"/>
        <end position="12"/>
    </location>
</feature>
<organism evidence="8">
    <name type="scientific">Naegleria gruberi</name>
    <name type="common">Amoeba</name>
    <dbReference type="NCBI Taxonomy" id="5762"/>
    <lineage>
        <taxon>Eukaryota</taxon>
        <taxon>Discoba</taxon>
        <taxon>Heterolobosea</taxon>
        <taxon>Tetramitia</taxon>
        <taxon>Eutetramitia</taxon>
        <taxon>Vahlkampfiidae</taxon>
        <taxon>Naegleria</taxon>
    </lineage>
</organism>
<feature type="compositionally biased region" description="Polar residues" evidence="6">
    <location>
        <begin position="295"/>
        <end position="316"/>
    </location>
</feature>
<dbReference type="OrthoDB" id="436852at2759"/>
<evidence type="ECO:0000256" key="4">
    <source>
        <dbReference type="ARBA" id="ARBA00022833"/>
    </source>
</evidence>
<dbReference type="GO" id="GO:0008270">
    <property type="term" value="F:zinc ion binding"/>
    <property type="evidence" value="ECO:0007669"/>
    <property type="project" value="UniProtKB-KW"/>
</dbReference>
<reference evidence="7 8" key="1">
    <citation type="journal article" date="2010" name="Cell">
        <title>The genome of Naegleria gruberi illuminates early eukaryotic versatility.</title>
        <authorList>
            <person name="Fritz-Laylin L.K."/>
            <person name="Prochnik S.E."/>
            <person name="Ginger M.L."/>
            <person name="Dacks J.B."/>
            <person name="Carpenter M.L."/>
            <person name="Field M.C."/>
            <person name="Kuo A."/>
            <person name="Paredez A."/>
            <person name="Chapman J."/>
            <person name="Pham J."/>
            <person name="Shu S."/>
            <person name="Neupane R."/>
            <person name="Cipriano M."/>
            <person name="Mancuso J."/>
            <person name="Tu H."/>
            <person name="Salamov A."/>
            <person name="Lindquist E."/>
            <person name="Shapiro H."/>
            <person name="Lucas S."/>
            <person name="Grigoriev I.V."/>
            <person name="Cande W.Z."/>
            <person name="Fulton C."/>
            <person name="Rokhsar D.S."/>
            <person name="Dawson S.C."/>
        </authorList>
    </citation>
    <scope>NUCLEOTIDE SEQUENCE [LARGE SCALE GENOMIC DNA]</scope>
    <source>
        <strain evidence="7 8">NEG-M</strain>
    </source>
</reference>
<dbReference type="STRING" id="5762.D2VWQ7"/>
<dbReference type="InterPro" id="IPR013083">
    <property type="entry name" value="Znf_RING/FYVE/PHD"/>
</dbReference>
<dbReference type="PANTHER" id="PTHR46174:SF1">
    <property type="entry name" value="CXXC-TYPE ZINC FINGER PROTEIN 1"/>
    <property type="match status" value="1"/>
</dbReference>
<feature type="region of interest" description="Disordered" evidence="6">
    <location>
        <begin position="1"/>
        <end position="74"/>
    </location>
</feature>
<dbReference type="GeneID" id="8862755"/>
<dbReference type="OMA" id="GWMIACD"/>
<evidence type="ECO:0000313" key="8">
    <source>
        <dbReference type="Proteomes" id="UP000006671"/>
    </source>
</evidence>
<dbReference type="InterPro" id="IPR037869">
    <property type="entry name" value="Spp1/CFP1"/>
</dbReference>
<keyword evidence="3" id="KW-0863">Zinc-finger</keyword>
<evidence type="ECO:0000256" key="2">
    <source>
        <dbReference type="ARBA" id="ARBA00022723"/>
    </source>
</evidence>
<dbReference type="GO" id="GO:0048188">
    <property type="term" value="C:Set1C/COMPASS complex"/>
    <property type="evidence" value="ECO:0007669"/>
    <property type="project" value="InterPro"/>
</dbReference>
<accession>D2VWQ7</accession>
<dbReference type="RefSeq" id="XP_002671484.1">
    <property type="nucleotide sequence ID" value="XM_002671438.1"/>
</dbReference>
<feature type="region of interest" description="Disordered" evidence="6">
    <location>
        <begin position="125"/>
        <end position="222"/>
    </location>
</feature>
<protein>
    <submittedName>
        <fullName evidence="7">Predicted protein</fullName>
    </submittedName>
</protein>
<comment type="subcellular location">
    <subcellularLocation>
        <location evidence="1">Nucleus</location>
    </subcellularLocation>
</comment>
<sequence length="330" mass="36234">MKYESYTEQMNSVPLKKRFHSQSKTSPTHPEFNMTTSPTQHSPQPTTPPTIINTTTTPPPSDNNNQNTLDSSNDSMMITTTIDNSTLPPSTPIKEEVKTEKPLTALLSPTSTTIDALASLHLQSVSASNSPSNESTTTTTSSSTCNSSSPEDSGSNRKEPTTSSSSSNTNSSTSSITDSPNSSNKKRRQFINRANKKKEDKGDSDSGEDSDDSENDSSEEDETLYCKCNRPASYGWMIACDRCDKYVFFTILYLLTLPFNRWFHGRCLGLKKYQANSIGTYICPDCETSKKRKSTSINPSPSKSGRNNRSETTASSLAKDLPPKQITNHL</sequence>
<dbReference type="Gene3D" id="2.60.120.650">
    <property type="entry name" value="Cupin"/>
    <property type="match status" value="1"/>
</dbReference>
<feature type="compositionally biased region" description="Basic residues" evidence="6">
    <location>
        <begin position="184"/>
        <end position="196"/>
    </location>
</feature>
<dbReference type="InParanoid" id="D2VWQ7"/>
<dbReference type="Gene3D" id="3.30.40.10">
    <property type="entry name" value="Zinc/RING finger domain, C3HC4 (zinc finger)"/>
    <property type="match status" value="1"/>
</dbReference>
<feature type="compositionally biased region" description="Low complexity" evidence="6">
    <location>
        <begin position="125"/>
        <end position="149"/>
    </location>
</feature>
<feature type="compositionally biased region" description="Acidic residues" evidence="6">
    <location>
        <begin position="205"/>
        <end position="222"/>
    </location>
</feature>
<evidence type="ECO:0000256" key="6">
    <source>
        <dbReference type="SAM" id="MobiDB-lite"/>
    </source>
</evidence>
<evidence type="ECO:0000256" key="5">
    <source>
        <dbReference type="ARBA" id="ARBA00023242"/>
    </source>
</evidence>
<dbReference type="AlphaFoldDB" id="D2VWQ7"/>
<keyword evidence="2" id="KW-0479">Metal-binding</keyword>
<dbReference type="Proteomes" id="UP000006671">
    <property type="component" value="Unassembled WGS sequence"/>
</dbReference>
<dbReference type="EMBL" id="GG738905">
    <property type="protein sequence ID" value="EFC38740.1"/>
    <property type="molecule type" value="Genomic_DNA"/>
</dbReference>
<keyword evidence="5" id="KW-0539">Nucleus</keyword>
<feature type="compositionally biased region" description="Low complexity" evidence="6">
    <location>
        <begin position="35"/>
        <end position="68"/>
    </location>
</feature>
<dbReference type="VEuPathDB" id="AmoebaDB:NAEGRDRAFT_73468"/>
<gene>
    <name evidence="7" type="ORF">NAEGRDRAFT_73468</name>
</gene>
<dbReference type="KEGG" id="ngr:NAEGRDRAFT_73468"/>
<dbReference type="InterPro" id="IPR011011">
    <property type="entry name" value="Znf_FYVE_PHD"/>
</dbReference>
<proteinExistence type="predicted"/>
<evidence type="ECO:0000313" key="7">
    <source>
        <dbReference type="EMBL" id="EFC38740.1"/>
    </source>
</evidence>
<evidence type="ECO:0000256" key="3">
    <source>
        <dbReference type="ARBA" id="ARBA00022771"/>
    </source>
</evidence>
<name>D2VWQ7_NAEGR</name>
<feature type="region of interest" description="Disordered" evidence="6">
    <location>
        <begin position="290"/>
        <end position="330"/>
    </location>
</feature>
<dbReference type="GO" id="GO:0045893">
    <property type="term" value="P:positive regulation of DNA-templated transcription"/>
    <property type="evidence" value="ECO:0007669"/>
    <property type="project" value="TreeGrafter"/>
</dbReference>
<feature type="compositionally biased region" description="Low complexity" evidence="6">
    <location>
        <begin position="161"/>
        <end position="183"/>
    </location>
</feature>
<evidence type="ECO:0000256" key="1">
    <source>
        <dbReference type="ARBA" id="ARBA00004123"/>
    </source>
</evidence>
<keyword evidence="8" id="KW-1185">Reference proteome</keyword>
<dbReference type="PANTHER" id="PTHR46174">
    <property type="entry name" value="CXXC-TYPE ZINC FINGER PROTEIN 1"/>
    <property type="match status" value="1"/>
</dbReference>